<feature type="compositionally biased region" description="Basic and acidic residues" evidence="6">
    <location>
        <begin position="38"/>
        <end position="60"/>
    </location>
</feature>
<feature type="domain" description="MIF4G-like type 2" evidence="9">
    <location>
        <begin position="638"/>
        <end position="879"/>
    </location>
</feature>
<dbReference type="GO" id="GO:0006397">
    <property type="term" value="P:mRNA processing"/>
    <property type="evidence" value="ECO:0007669"/>
    <property type="project" value="UniProtKB-KW"/>
</dbReference>
<evidence type="ECO:0000256" key="1">
    <source>
        <dbReference type="ARBA" id="ARBA00004123"/>
    </source>
</evidence>
<dbReference type="GO" id="GO:0000339">
    <property type="term" value="F:RNA cap binding"/>
    <property type="evidence" value="ECO:0007669"/>
    <property type="project" value="InterPro"/>
</dbReference>
<evidence type="ECO:0000256" key="3">
    <source>
        <dbReference type="ARBA" id="ARBA00022664"/>
    </source>
</evidence>
<feature type="domain" description="MIF4G" evidence="7">
    <location>
        <begin position="139"/>
        <end position="325"/>
    </location>
</feature>
<dbReference type="GO" id="GO:0005634">
    <property type="term" value="C:nucleus"/>
    <property type="evidence" value="ECO:0007669"/>
    <property type="project" value="UniProtKB-SubCell"/>
</dbReference>
<dbReference type="PANTHER" id="PTHR12412:SF2">
    <property type="entry name" value="NUCLEAR CAP-BINDING PROTEIN SUBUNIT 1"/>
    <property type="match status" value="1"/>
</dbReference>
<dbReference type="SUPFAM" id="SSF48371">
    <property type="entry name" value="ARM repeat"/>
    <property type="match status" value="4"/>
</dbReference>
<comment type="subcellular location">
    <subcellularLocation>
        <location evidence="1">Nucleus</location>
    </subcellularLocation>
</comment>
<dbReference type="GO" id="GO:0006406">
    <property type="term" value="P:mRNA export from nucleus"/>
    <property type="evidence" value="ECO:0007669"/>
    <property type="project" value="InterPro"/>
</dbReference>
<proteinExistence type="inferred from homology"/>
<evidence type="ECO:0000259" key="8">
    <source>
        <dbReference type="Pfam" id="PF09088"/>
    </source>
</evidence>
<dbReference type="InterPro" id="IPR003890">
    <property type="entry name" value="MIF4G-like_typ-3"/>
</dbReference>
<dbReference type="InterPro" id="IPR016024">
    <property type="entry name" value="ARM-type_fold"/>
</dbReference>
<dbReference type="AlphaFoldDB" id="A0A9W7CQ26"/>
<dbReference type="Pfam" id="PF09090">
    <property type="entry name" value="MIF4G_like_2"/>
    <property type="match status" value="1"/>
</dbReference>
<name>A0A9W7CQ26_9STRA</name>
<dbReference type="GO" id="GO:0005846">
    <property type="term" value="C:nuclear cap binding complex"/>
    <property type="evidence" value="ECO:0007669"/>
    <property type="project" value="InterPro"/>
</dbReference>
<dbReference type="GO" id="GO:0000184">
    <property type="term" value="P:nuclear-transcribed mRNA catabolic process, nonsense-mediated decay"/>
    <property type="evidence" value="ECO:0007669"/>
    <property type="project" value="TreeGrafter"/>
</dbReference>
<keyword evidence="4" id="KW-0508">mRNA splicing</keyword>
<dbReference type="Pfam" id="PF09088">
    <property type="entry name" value="MIF4G_like"/>
    <property type="match status" value="1"/>
</dbReference>
<accession>A0A9W7CQ26</accession>
<dbReference type="InterPro" id="IPR015172">
    <property type="entry name" value="MIF4G-like_typ-1"/>
</dbReference>
<dbReference type="PANTHER" id="PTHR12412">
    <property type="entry name" value="CAP BINDING PROTEIN"/>
    <property type="match status" value="1"/>
</dbReference>
<keyword evidence="3" id="KW-0507">mRNA processing</keyword>
<gene>
    <name evidence="10" type="ORF">Pfra01_000963500</name>
</gene>
<dbReference type="Gene3D" id="1.25.40.180">
    <property type="match status" value="3"/>
</dbReference>
<dbReference type="Pfam" id="PF02854">
    <property type="entry name" value="MIF4G"/>
    <property type="match status" value="1"/>
</dbReference>
<reference evidence="10" key="1">
    <citation type="submission" date="2023-04" db="EMBL/GenBank/DDBJ databases">
        <title>Phytophthora fragariaefolia NBRC 109709.</title>
        <authorList>
            <person name="Ichikawa N."/>
            <person name="Sato H."/>
            <person name="Tonouchi N."/>
        </authorList>
    </citation>
    <scope>NUCLEOTIDE SEQUENCE</scope>
    <source>
        <strain evidence="10">NBRC 109709</strain>
    </source>
</reference>
<keyword evidence="11" id="KW-1185">Reference proteome</keyword>
<evidence type="ECO:0000256" key="5">
    <source>
        <dbReference type="ARBA" id="ARBA00023242"/>
    </source>
</evidence>
<sequence>MGVRHTPTPPPRRSEPIPLHTGIRSPASTMYYGPSRKRSLDDGDERDGGGYKRSRVDERYGGGARRFERRGERERFSESERARAWRLAKKALVELGDGVAREQLARTSELLLRELEPDAQDVKLGHLAALLLRGAARQAHKTALYAALVGLVNARRPAFGREVVAGAARALQRDVDFLGLERADDADAPDTDALRRDADVQAVATRVRLTVRLLAELCAARVCRAEDVLATLDALQSLCTPDDWDADDETHATLRAREDAAAWKDFFASVVLDALLHGGKELATASENLFDSLLSRCREYVSQREEDSNPRGSHAGASSWRTRRLQLQLLWAPESDDELPALCASSDALSMMWEALNAIRNAEDKAAAWKLPGINHPQDVFAPDFERSETHALAVPLSIDLTKIPAYTTWFRILSDESGAAGAAIATLPPASYLIARSHFVDMLETSHPKPAIAAKLLLNLCRAYNARFASSQAEGATPVKTEYLLVETLLVAALNESVNAKLAYYCSVLYHMVKTDARVISPALAVVVELLFREVPTMRAAAVDSFVQLLSHFLSNFEFKWRWAAWSYVLEATEDDPQRLFVSAVIERCVRLSYLQHMQSALPAEFHVLLPPAPKPRIRFQIAKEEDTANAAAEEPTPASEFYQSVTTKLKGHPPASALRSWLNEELPRLEISREEAIEVVWTCILEAGAATFTHMRLLLEKYGKRNELFGGEDQSTEEADSDELVLVKTVANVWLKSPQHIGLILNSMLRQGLFRPSTIVTWVFTPDAVQQYSWPYVWEILNDTLRFIQDAILAKTRQLEQASAPRSSDDRDNEDMPDVAALEDGRKRLQDELRLLLVLLFRGFNRVIAEHKAECDSEGSDPRDNWFRSALAQMQAVGFRFRVPLEDALDELQVEVFSVSASADVDATKVFQLVRDSYRSA</sequence>
<protein>
    <submittedName>
        <fullName evidence="10">Unnamed protein product</fullName>
    </submittedName>
</protein>
<evidence type="ECO:0000259" key="7">
    <source>
        <dbReference type="Pfam" id="PF02854"/>
    </source>
</evidence>
<dbReference type="InterPro" id="IPR027159">
    <property type="entry name" value="CBP80"/>
</dbReference>
<evidence type="ECO:0000259" key="9">
    <source>
        <dbReference type="Pfam" id="PF09090"/>
    </source>
</evidence>
<dbReference type="EMBL" id="BSXT01000901">
    <property type="protein sequence ID" value="GMF35908.1"/>
    <property type="molecule type" value="Genomic_DNA"/>
</dbReference>
<dbReference type="OrthoDB" id="10252707at2759"/>
<dbReference type="InterPro" id="IPR015174">
    <property type="entry name" value="MIF4G-like_typ-2"/>
</dbReference>
<evidence type="ECO:0000256" key="2">
    <source>
        <dbReference type="ARBA" id="ARBA00007413"/>
    </source>
</evidence>
<comment type="similarity">
    <text evidence="2">Belongs to the NCBP1 family.</text>
</comment>
<evidence type="ECO:0000256" key="6">
    <source>
        <dbReference type="SAM" id="MobiDB-lite"/>
    </source>
</evidence>
<dbReference type="GO" id="GO:0008380">
    <property type="term" value="P:RNA splicing"/>
    <property type="evidence" value="ECO:0007669"/>
    <property type="project" value="UniProtKB-KW"/>
</dbReference>
<keyword evidence="5" id="KW-0539">Nucleus</keyword>
<dbReference type="Proteomes" id="UP001165121">
    <property type="component" value="Unassembled WGS sequence"/>
</dbReference>
<organism evidence="10 11">
    <name type="scientific">Phytophthora fragariaefolia</name>
    <dbReference type="NCBI Taxonomy" id="1490495"/>
    <lineage>
        <taxon>Eukaryota</taxon>
        <taxon>Sar</taxon>
        <taxon>Stramenopiles</taxon>
        <taxon>Oomycota</taxon>
        <taxon>Peronosporomycetes</taxon>
        <taxon>Peronosporales</taxon>
        <taxon>Peronosporaceae</taxon>
        <taxon>Phytophthora</taxon>
    </lineage>
</organism>
<feature type="region of interest" description="Disordered" evidence="6">
    <location>
        <begin position="1"/>
        <end position="60"/>
    </location>
</feature>
<comment type="caution">
    <text evidence="10">The sequence shown here is derived from an EMBL/GenBank/DDBJ whole genome shotgun (WGS) entry which is preliminary data.</text>
</comment>
<evidence type="ECO:0000313" key="10">
    <source>
        <dbReference type="EMBL" id="GMF35908.1"/>
    </source>
</evidence>
<evidence type="ECO:0000256" key="4">
    <source>
        <dbReference type="ARBA" id="ARBA00023187"/>
    </source>
</evidence>
<feature type="domain" description="MIF4G-like type 1" evidence="8">
    <location>
        <begin position="437"/>
        <end position="604"/>
    </location>
</feature>
<evidence type="ECO:0000313" key="11">
    <source>
        <dbReference type="Proteomes" id="UP001165121"/>
    </source>
</evidence>
<dbReference type="GO" id="GO:0003729">
    <property type="term" value="F:mRNA binding"/>
    <property type="evidence" value="ECO:0007669"/>
    <property type="project" value="TreeGrafter"/>
</dbReference>